<dbReference type="AlphaFoldDB" id="A0A0Q9YES9"/>
<feature type="active site" description="Proton donor" evidence="11">
    <location>
        <position position="54"/>
    </location>
</feature>
<feature type="binding site" evidence="13">
    <location>
        <position position="77"/>
    </location>
    <ligand>
        <name>Zn(2+)</name>
        <dbReference type="ChEBI" id="CHEBI:29105"/>
        <note>catalytic</note>
    </ligand>
</feature>
<organism evidence="15">
    <name type="scientific">Candidatus Berkiella cookevillensis</name>
    <dbReference type="NCBI Taxonomy" id="437022"/>
    <lineage>
        <taxon>Bacteria</taxon>
        <taxon>Pseudomonadati</taxon>
        <taxon>Pseudomonadota</taxon>
        <taxon>Gammaproteobacteria</taxon>
        <taxon>Candidatus Berkiellales</taxon>
        <taxon>Candidatus Berkiellaceae</taxon>
        <taxon>Candidatus Berkiella</taxon>
    </lineage>
</organism>
<feature type="binding site" evidence="12">
    <location>
        <position position="202"/>
    </location>
    <ligand>
        <name>NADP(+)</name>
        <dbReference type="ChEBI" id="CHEBI:58349"/>
    </ligand>
</feature>
<reference evidence="15" key="1">
    <citation type="submission" date="2015-09" db="EMBL/GenBank/DDBJ databases">
        <title>Draft Genome Sequences of Two Novel Amoeba-resistant Intranuclear Bacteria, Candidatus Berkiella cookevillensis and Candidatus Berkiella aquae.</title>
        <authorList>
            <person name="Mehari Y.T."/>
            <person name="Arivett B.A."/>
            <person name="Farone A.L."/>
            <person name="Gunderson J.H."/>
            <person name="Farone M.B."/>
        </authorList>
    </citation>
    <scope>NUCLEOTIDE SEQUENCE [LARGE SCALE GENOMIC DNA]</scope>
    <source>
        <strain evidence="15">CC99</strain>
    </source>
</reference>
<dbReference type="PATRIC" id="fig|1590042.3.peg.1009"/>
<dbReference type="InterPro" id="IPR024072">
    <property type="entry name" value="DHFR-like_dom_sf"/>
</dbReference>
<comment type="caution">
    <text evidence="15">The sequence shown here is derived from an EMBL/GenBank/DDBJ whole genome shotgun (WGS) entry which is preliminary data.</text>
</comment>
<comment type="pathway">
    <text evidence="2 10">Cofactor biosynthesis; riboflavin biosynthesis; 5-amino-6-(D-ribitylamino)uracil from GTP: step 2/4.</text>
</comment>
<comment type="similarity">
    <text evidence="5 10">In the C-terminal section; belongs to the HTP reductase family.</text>
</comment>
<keyword evidence="10 16" id="KW-0378">Hydrolase</keyword>
<dbReference type="Pfam" id="PF01872">
    <property type="entry name" value="RibD_C"/>
    <property type="match status" value="1"/>
</dbReference>
<feature type="domain" description="CMP/dCMP-type deaminase" evidence="14">
    <location>
        <begin position="3"/>
        <end position="125"/>
    </location>
</feature>
<dbReference type="EC" id="1.1.1.193" evidence="10"/>
<evidence type="ECO:0000256" key="9">
    <source>
        <dbReference type="ARBA" id="ARBA00023268"/>
    </source>
</evidence>
<gene>
    <name evidence="15" type="primary">ribD</name>
    <name evidence="15" type="ORF">CC99x_00988</name>
    <name evidence="16" type="ORF">CC99x_010580</name>
</gene>
<evidence type="ECO:0000256" key="11">
    <source>
        <dbReference type="PIRSR" id="PIRSR006769-1"/>
    </source>
</evidence>
<evidence type="ECO:0000256" key="8">
    <source>
        <dbReference type="ARBA" id="ARBA00023002"/>
    </source>
</evidence>
<feature type="binding site" evidence="12">
    <location>
        <position position="172"/>
    </location>
    <ligand>
        <name>NADP(+)</name>
        <dbReference type="ChEBI" id="CHEBI:58349"/>
    </ligand>
</feature>
<keyword evidence="9" id="KW-0511">Multifunctional enzyme</keyword>
<comment type="pathway">
    <text evidence="3 10">Cofactor biosynthesis; riboflavin biosynthesis; 5-amino-6-(D-ribitylamino)uracil from GTP: step 3/4.</text>
</comment>
<proteinExistence type="inferred from homology"/>
<dbReference type="SUPFAM" id="SSF53927">
    <property type="entry name" value="Cytidine deaminase-like"/>
    <property type="match status" value="1"/>
</dbReference>
<reference evidence="16" key="3">
    <citation type="submission" date="2021-06" db="EMBL/GenBank/DDBJ databases">
        <title>Genomic Description and Analysis of Intracellular Bacteria, Candidatus Berkiella cookevillensis and Candidatus Berkiella aquae.</title>
        <authorList>
            <person name="Kidane D.T."/>
            <person name="Mehari Y.T."/>
            <person name="Rice F.C."/>
            <person name="Arivett B.A."/>
            <person name="Farone A.L."/>
            <person name="Berk S.G."/>
            <person name="Farone M.B."/>
        </authorList>
    </citation>
    <scope>NUCLEOTIDE SEQUENCE</scope>
    <source>
        <strain evidence="16">CC99</strain>
    </source>
</reference>
<evidence type="ECO:0000256" key="5">
    <source>
        <dbReference type="ARBA" id="ARBA00007417"/>
    </source>
</evidence>
<dbReference type="InterPro" id="IPR050765">
    <property type="entry name" value="Riboflavin_Biosynth_HTPR"/>
</dbReference>
<evidence type="ECO:0000256" key="7">
    <source>
        <dbReference type="ARBA" id="ARBA00022857"/>
    </source>
</evidence>
<dbReference type="InterPro" id="IPR004794">
    <property type="entry name" value="Eubact_RibD"/>
</dbReference>
<evidence type="ECO:0000256" key="6">
    <source>
        <dbReference type="ARBA" id="ARBA00022619"/>
    </source>
</evidence>
<feature type="binding site" evidence="12">
    <location>
        <position position="186"/>
    </location>
    <ligand>
        <name>substrate</name>
    </ligand>
</feature>
<dbReference type="PANTHER" id="PTHR38011:SF7">
    <property type="entry name" value="2,5-DIAMINO-6-RIBOSYLAMINO-4(3H)-PYRIMIDINONE 5'-PHOSPHATE REDUCTASE"/>
    <property type="match status" value="1"/>
</dbReference>
<keyword evidence="8 10" id="KW-0560">Oxidoreductase</keyword>
<name>A0A0Q9YES9_9GAMM</name>
<protein>
    <recommendedName>
        <fullName evidence="10">Riboflavin biosynthesis protein RibD</fullName>
    </recommendedName>
    <domain>
        <recommendedName>
            <fullName evidence="10">Diaminohydroxyphosphoribosylaminopyrimidine deaminase</fullName>
            <shortName evidence="10">DRAP deaminase</shortName>
            <ecNumber evidence="10">3.5.4.26</ecNumber>
        </recommendedName>
        <alternativeName>
            <fullName evidence="10">Riboflavin-specific deaminase</fullName>
        </alternativeName>
    </domain>
    <domain>
        <recommendedName>
            <fullName evidence="10">5-amino-6-(5-phosphoribosylamino)uracil reductase</fullName>
            <ecNumber evidence="10">1.1.1.193</ecNumber>
        </recommendedName>
        <alternativeName>
            <fullName evidence="10">HTP reductase</fullName>
        </alternativeName>
    </domain>
</protein>
<dbReference type="GO" id="GO:0046872">
    <property type="term" value="F:metal ion binding"/>
    <property type="evidence" value="ECO:0007669"/>
    <property type="project" value="UniProtKB-KW"/>
</dbReference>
<evidence type="ECO:0000256" key="1">
    <source>
        <dbReference type="ARBA" id="ARBA00002151"/>
    </source>
</evidence>
<dbReference type="EC" id="3.5.4.26" evidence="10"/>
<evidence type="ECO:0000256" key="12">
    <source>
        <dbReference type="PIRSR" id="PIRSR006769-2"/>
    </source>
</evidence>
<evidence type="ECO:0000259" key="14">
    <source>
        <dbReference type="PROSITE" id="PS51747"/>
    </source>
</evidence>
<evidence type="ECO:0000256" key="3">
    <source>
        <dbReference type="ARBA" id="ARBA00004910"/>
    </source>
</evidence>
<accession>A0A0Q9YES9</accession>
<dbReference type="InterPro" id="IPR002125">
    <property type="entry name" value="CMP_dCMP_dom"/>
</dbReference>
<feature type="binding site" evidence="13">
    <location>
        <position position="86"/>
    </location>
    <ligand>
        <name>Zn(2+)</name>
        <dbReference type="ChEBI" id="CHEBI:29105"/>
        <note>catalytic</note>
    </ligand>
</feature>
<evidence type="ECO:0000256" key="2">
    <source>
        <dbReference type="ARBA" id="ARBA00004882"/>
    </source>
</evidence>
<dbReference type="EMBL" id="LKHV02000001">
    <property type="protein sequence ID" value="MCS5709349.1"/>
    <property type="molecule type" value="Genomic_DNA"/>
</dbReference>
<dbReference type="Pfam" id="PF00383">
    <property type="entry name" value="dCMP_cyt_deam_1"/>
    <property type="match status" value="1"/>
</dbReference>
<dbReference type="RefSeq" id="WP_057624115.1">
    <property type="nucleotide sequence ID" value="NZ_LKHV02000001.1"/>
</dbReference>
<feature type="binding site" evidence="12">
    <location>
        <position position="209"/>
    </location>
    <ligand>
        <name>substrate</name>
    </ligand>
</feature>
<feature type="binding site" evidence="12">
    <location>
        <position position="206"/>
    </location>
    <ligand>
        <name>substrate</name>
    </ligand>
</feature>
<feature type="binding site" evidence="12">
    <location>
        <position position="307"/>
    </location>
    <ligand>
        <name>substrate</name>
    </ligand>
</feature>
<reference evidence="16" key="2">
    <citation type="journal article" date="2016" name="Genome Announc.">
        <title>Draft Genome Sequences of Two Novel Amoeba-Resistant Intranuclear Bacteria, 'Candidatus Berkiella cookevillensis' and 'Candidatus Berkiella aquae'.</title>
        <authorList>
            <person name="Mehari Y.T."/>
            <person name="Arivett B.A."/>
            <person name="Farone A.L."/>
            <person name="Gunderson J.H."/>
            <person name="Farone M.B."/>
        </authorList>
    </citation>
    <scope>NUCLEOTIDE SEQUENCE</scope>
    <source>
        <strain evidence="16">CC99</strain>
    </source>
</reference>
<comment type="similarity">
    <text evidence="4 10">In the N-terminal section; belongs to the cytidine and deoxycytidylate deaminase family.</text>
</comment>
<dbReference type="EMBL" id="LKHV01000004">
    <property type="protein sequence ID" value="KRG18998.1"/>
    <property type="molecule type" value="Genomic_DNA"/>
</dbReference>
<dbReference type="Proteomes" id="UP000051494">
    <property type="component" value="Unassembled WGS sequence"/>
</dbReference>
<dbReference type="PROSITE" id="PS51747">
    <property type="entry name" value="CYT_DCMP_DEAMINASES_2"/>
    <property type="match status" value="1"/>
</dbReference>
<dbReference type="GO" id="GO:0008835">
    <property type="term" value="F:diaminohydroxyphosphoribosylaminopyrimidine deaminase activity"/>
    <property type="evidence" value="ECO:0007669"/>
    <property type="project" value="UniProtKB-EC"/>
</dbReference>
<evidence type="ECO:0000256" key="10">
    <source>
        <dbReference type="PIRNR" id="PIRNR006769"/>
    </source>
</evidence>
<dbReference type="GO" id="GO:0009231">
    <property type="term" value="P:riboflavin biosynthetic process"/>
    <property type="evidence" value="ECO:0007669"/>
    <property type="project" value="UniProtKB-UniPathway"/>
</dbReference>
<feature type="binding site" evidence="12">
    <location>
        <position position="170"/>
    </location>
    <ligand>
        <name>substrate</name>
    </ligand>
</feature>
<comment type="cofactor">
    <cofactor evidence="10 13">
        <name>Zn(2+)</name>
        <dbReference type="ChEBI" id="CHEBI:29105"/>
    </cofactor>
    <text evidence="10 13">Binds 1 zinc ion.</text>
</comment>
<dbReference type="InterPro" id="IPR016193">
    <property type="entry name" value="Cytidine_deaminase-like"/>
</dbReference>
<feature type="binding site" evidence="12">
    <location>
        <position position="156"/>
    </location>
    <ligand>
        <name>NADP(+)</name>
        <dbReference type="ChEBI" id="CHEBI:58349"/>
    </ligand>
</feature>
<feature type="binding site" evidence="12">
    <location>
        <position position="198"/>
    </location>
    <ligand>
        <name>NADP(+)</name>
        <dbReference type="ChEBI" id="CHEBI:58349"/>
    </ligand>
</feature>
<dbReference type="OrthoDB" id="9800865at2"/>
<evidence type="ECO:0000256" key="13">
    <source>
        <dbReference type="PIRSR" id="PIRSR006769-3"/>
    </source>
</evidence>
<evidence type="ECO:0000313" key="15">
    <source>
        <dbReference type="EMBL" id="KRG18998.1"/>
    </source>
</evidence>
<dbReference type="STRING" id="437022.CC99x_00988"/>
<comment type="catalytic activity">
    <reaction evidence="10">
        <text>5-amino-6-(5-phospho-D-ribitylamino)uracil + NADP(+) = 5-amino-6-(5-phospho-D-ribosylamino)uracil + NADPH + H(+)</text>
        <dbReference type="Rhea" id="RHEA:17845"/>
        <dbReference type="ChEBI" id="CHEBI:15378"/>
        <dbReference type="ChEBI" id="CHEBI:57783"/>
        <dbReference type="ChEBI" id="CHEBI:58349"/>
        <dbReference type="ChEBI" id="CHEBI:58421"/>
        <dbReference type="ChEBI" id="CHEBI:58453"/>
        <dbReference type="EC" id="1.1.1.193"/>
    </reaction>
</comment>
<evidence type="ECO:0000313" key="17">
    <source>
        <dbReference type="Proteomes" id="UP000051494"/>
    </source>
</evidence>
<dbReference type="Gene3D" id="3.40.430.10">
    <property type="entry name" value="Dihydrofolate Reductase, subunit A"/>
    <property type="match status" value="1"/>
</dbReference>
<keyword evidence="10 13" id="KW-0862">Zinc</keyword>
<dbReference type="NCBIfam" id="TIGR00326">
    <property type="entry name" value="eubact_ribD"/>
    <property type="match status" value="1"/>
</dbReference>
<keyword evidence="17" id="KW-1185">Reference proteome</keyword>
<dbReference type="PANTHER" id="PTHR38011">
    <property type="entry name" value="DIHYDROFOLATE REDUCTASE FAMILY PROTEIN (AFU_ORTHOLOGUE AFUA_8G06820)"/>
    <property type="match status" value="1"/>
</dbReference>
<feature type="binding site" evidence="13">
    <location>
        <position position="52"/>
    </location>
    <ligand>
        <name>Zn(2+)</name>
        <dbReference type="ChEBI" id="CHEBI:29105"/>
        <note>catalytic</note>
    </ligand>
</feature>
<keyword evidence="6 10" id="KW-0686">Riboflavin biosynthesis</keyword>
<dbReference type="Gene3D" id="3.40.140.10">
    <property type="entry name" value="Cytidine Deaminase, domain 2"/>
    <property type="match status" value="1"/>
</dbReference>
<comment type="function">
    <text evidence="1 10">Converts 2,5-diamino-6-(ribosylamino)-4(3h)-pyrimidinone 5'-phosphate into 5-amino-6-(ribosylamino)-2,4(1h,3h)-pyrimidinedione 5'-phosphate.</text>
</comment>
<dbReference type="CDD" id="cd01284">
    <property type="entry name" value="Riboflavin_deaminase-reductase"/>
    <property type="match status" value="1"/>
</dbReference>
<dbReference type="UniPathway" id="UPA00275">
    <property type="reaction ID" value="UER00401"/>
</dbReference>
<keyword evidence="10 13" id="KW-0479">Metal-binding</keyword>
<dbReference type="GO" id="GO:0008703">
    <property type="term" value="F:5-amino-6-(5-phosphoribosylamino)uracil reductase activity"/>
    <property type="evidence" value="ECO:0007669"/>
    <property type="project" value="UniProtKB-EC"/>
</dbReference>
<sequence length="396" mass="43770">MMKQDEIFMHQALQMACMGQYSARPNPLVGAVLVRNGHVIAKAFHAQAGKGHAEKELFSQYAGTMEDATLYVTLEPCSHFGRTPPCVDEIIARRIKRVVIATEDPNPKVNGKGIQRLKEAGIDVTVGVQRAEAISQNAGFFLRMLENRPFVRAKVAMSLDGKVAMHSGESQWITDVPARESGHLWRARSGALLTSCETVSKDNCQLTVRHPTLPSLLPKQIDFHPPLKVILDRTLKIPASARILQHTKVLLAVGHGLSEQKKQHFLSQLPAYHQVKIVEFPLENNHIAFGAVLQCLAELEINDVMIEAGPTLLTGLLQSKQIDELLIYIAPSLMGANTLAMQSLEFSSLSDVLRGDFSEVKTVGKDIEARMLISDWARTNNAIIKNTQEFVCSFIP</sequence>
<evidence type="ECO:0000256" key="4">
    <source>
        <dbReference type="ARBA" id="ARBA00005259"/>
    </source>
</evidence>
<feature type="binding site" evidence="12">
    <location>
        <begin position="309"/>
        <end position="315"/>
    </location>
    <ligand>
        <name>NADP(+)</name>
        <dbReference type="ChEBI" id="CHEBI:58349"/>
    </ligand>
</feature>
<dbReference type="InterPro" id="IPR002734">
    <property type="entry name" value="RibDG_C"/>
</dbReference>
<dbReference type="PIRSF" id="PIRSF006769">
    <property type="entry name" value="RibD"/>
    <property type="match status" value="1"/>
</dbReference>
<keyword evidence="7 10" id="KW-0521">NADP</keyword>
<evidence type="ECO:0000313" key="16">
    <source>
        <dbReference type="EMBL" id="MCS5709349.1"/>
    </source>
</evidence>
<dbReference type="SUPFAM" id="SSF53597">
    <property type="entry name" value="Dihydrofolate reductase-like"/>
    <property type="match status" value="1"/>
</dbReference>
<comment type="catalytic activity">
    <reaction evidence="10">
        <text>2,5-diamino-6-hydroxy-4-(5-phosphoribosylamino)-pyrimidine + H2O + H(+) = 5-amino-6-(5-phospho-D-ribosylamino)uracil + NH4(+)</text>
        <dbReference type="Rhea" id="RHEA:21868"/>
        <dbReference type="ChEBI" id="CHEBI:15377"/>
        <dbReference type="ChEBI" id="CHEBI:15378"/>
        <dbReference type="ChEBI" id="CHEBI:28938"/>
        <dbReference type="ChEBI" id="CHEBI:58453"/>
        <dbReference type="ChEBI" id="CHEBI:58614"/>
        <dbReference type="EC" id="3.5.4.26"/>
    </reaction>
</comment>